<dbReference type="Proteomes" id="UP001054945">
    <property type="component" value="Unassembled WGS sequence"/>
</dbReference>
<proteinExistence type="predicted"/>
<evidence type="ECO:0000313" key="2">
    <source>
        <dbReference type="EMBL" id="GIX67728.1"/>
    </source>
</evidence>
<dbReference type="EMBL" id="BPLR01019428">
    <property type="protein sequence ID" value="GIX67728.1"/>
    <property type="molecule type" value="Genomic_DNA"/>
</dbReference>
<dbReference type="AlphaFoldDB" id="A0AAV4M764"/>
<organism evidence="2 3">
    <name type="scientific">Caerostris extrusa</name>
    <name type="common">Bark spider</name>
    <name type="synonym">Caerostris bankana</name>
    <dbReference type="NCBI Taxonomy" id="172846"/>
    <lineage>
        <taxon>Eukaryota</taxon>
        <taxon>Metazoa</taxon>
        <taxon>Ecdysozoa</taxon>
        <taxon>Arthropoda</taxon>
        <taxon>Chelicerata</taxon>
        <taxon>Arachnida</taxon>
        <taxon>Araneae</taxon>
        <taxon>Araneomorphae</taxon>
        <taxon>Entelegynae</taxon>
        <taxon>Araneoidea</taxon>
        <taxon>Araneidae</taxon>
        <taxon>Caerostris</taxon>
    </lineage>
</organism>
<evidence type="ECO:0000256" key="1">
    <source>
        <dbReference type="SAM" id="MobiDB-lite"/>
    </source>
</evidence>
<feature type="region of interest" description="Disordered" evidence="1">
    <location>
        <begin position="1"/>
        <end position="24"/>
    </location>
</feature>
<comment type="caution">
    <text evidence="2">The sequence shown here is derived from an EMBL/GenBank/DDBJ whole genome shotgun (WGS) entry which is preliminary data.</text>
</comment>
<gene>
    <name evidence="2" type="ORF">CEXT_298331</name>
</gene>
<sequence>MISIEAIDNAPEIPGKHSPGTAASQGCRDCEIFASSRQFKFRTFIFAQSELFGGGSCLPPESCLASRRTFLLGACLWLSIQITTFFKF</sequence>
<keyword evidence="3" id="KW-1185">Reference proteome</keyword>
<protein>
    <submittedName>
        <fullName evidence="2">Uncharacterized protein</fullName>
    </submittedName>
</protein>
<evidence type="ECO:0000313" key="3">
    <source>
        <dbReference type="Proteomes" id="UP001054945"/>
    </source>
</evidence>
<accession>A0AAV4M764</accession>
<reference evidence="2 3" key="1">
    <citation type="submission" date="2021-06" db="EMBL/GenBank/DDBJ databases">
        <title>Caerostris extrusa draft genome.</title>
        <authorList>
            <person name="Kono N."/>
            <person name="Arakawa K."/>
        </authorList>
    </citation>
    <scope>NUCLEOTIDE SEQUENCE [LARGE SCALE GENOMIC DNA]</scope>
</reference>
<name>A0AAV4M764_CAEEX</name>